<evidence type="ECO:0000256" key="1">
    <source>
        <dbReference type="ARBA" id="ARBA00004128"/>
    </source>
</evidence>
<evidence type="ECO:0000256" key="2">
    <source>
        <dbReference type="ARBA" id="ARBA00006978"/>
    </source>
</evidence>
<evidence type="ECO:0000256" key="12">
    <source>
        <dbReference type="RuleBase" id="RU363073"/>
    </source>
</evidence>
<reference evidence="15 16" key="1">
    <citation type="submission" date="2019-04" db="EMBL/GenBank/DDBJ databases">
        <title>Friends and foes A comparative genomics study of 23 Aspergillus species from section Flavi.</title>
        <authorList>
            <consortium name="DOE Joint Genome Institute"/>
            <person name="Kjaerbolling I."/>
            <person name="Vesth T."/>
            <person name="Frisvad J.C."/>
            <person name="Nybo J.L."/>
            <person name="Theobald S."/>
            <person name="Kildgaard S."/>
            <person name="Isbrandt T."/>
            <person name="Kuo A."/>
            <person name="Sato A."/>
            <person name="Lyhne E.K."/>
            <person name="Kogle M.E."/>
            <person name="Wiebenga A."/>
            <person name="Kun R.S."/>
            <person name="Lubbers R.J."/>
            <person name="Makela M.R."/>
            <person name="Barry K."/>
            <person name="Chovatia M."/>
            <person name="Clum A."/>
            <person name="Daum C."/>
            <person name="Haridas S."/>
            <person name="He G."/>
            <person name="LaButti K."/>
            <person name="Lipzen A."/>
            <person name="Mondo S."/>
            <person name="Riley R."/>
            <person name="Salamov A."/>
            <person name="Simmons B.A."/>
            <person name="Magnuson J.K."/>
            <person name="Henrissat B."/>
            <person name="Mortensen U.H."/>
            <person name="Larsen T.O."/>
            <person name="Devries R.P."/>
            <person name="Grigoriev I.V."/>
            <person name="Machida M."/>
            <person name="Baker S.E."/>
            <person name="Andersen M.R."/>
        </authorList>
    </citation>
    <scope>NUCLEOTIDE SEQUENCE [LARGE SCALE GENOMIC DNA]</scope>
    <source>
        <strain evidence="15 16">CBS 151.66</strain>
    </source>
</reference>
<protein>
    <recommendedName>
        <fullName evidence="12">Autophagy-related protein</fullName>
    </recommendedName>
</protein>
<dbReference type="InterPro" id="IPR036259">
    <property type="entry name" value="MFS_trans_sf"/>
</dbReference>
<dbReference type="InterPro" id="IPR044738">
    <property type="entry name" value="Atg22"/>
</dbReference>
<dbReference type="InterPro" id="IPR024671">
    <property type="entry name" value="Atg22-like"/>
</dbReference>
<dbReference type="Pfam" id="PF11700">
    <property type="entry name" value="ATG22"/>
    <property type="match status" value="1"/>
</dbReference>
<keyword evidence="7 12" id="KW-1133">Transmembrane helix</keyword>
<feature type="transmembrane region" description="Helical" evidence="12">
    <location>
        <begin position="482"/>
        <end position="504"/>
    </location>
</feature>
<keyword evidence="6 12" id="KW-0029">Amino-acid transport</keyword>
<dbReference type="SUPFAM" id="SSF103473">
    <property type="entry name" value="MFS general substrate transporter"/>
    <property type="match status" value="1"/>
</dbReference>
<feature type="transmembrane region" description="Helical" evidence="12">
    <location>
        <begin position="177"/>
        <end position="197"/>
    </location>
</feature>
<feature type="region of interest" description="Disordered" evidence="13">
    <location>
        <begin position="1"/>
        <end position="29"/>
    </location>
</feature>
<evidence type="ECO:0000256" key="5">
    <source>
        <dbReference type="ARBA" id="ARBA00022692"/>
    </source>
</evidence>
<comment type="similarity">
    <text evidence="2 12">Belongs to the ATG22 family.</text>
</comment>
<evidence type="ECO:0000256" key="11">
    <source>
        <dbReference type="ARBA" id="ARBA00024801"/>
    </source>
</evidence>
<feature type="transmembrane region" description="Helical" evidence="12">
    <location>
        <begin position="38"/>
        <end position="57"/>
    </location>
</feature>
<keyword evidence="5 12" id="KW-0812">Transmembrane</keyword>
<feature type="transmembrane region" description="Helical" evidence="12">
    <location>
        <begin position="274"/>
        <end position="294"/>
    </location>
</feature>
<dbReference type="EMBL" id="ML732204">
    <property type="protein sequence ID" value="KAB8074757.1"/>
    <property type="molecule type" value="Genomic_DNA"/>
</dbReference>
<evidence type="ECO:0000256" key="6">
    <source>
        <dbReference type="ARBA" id="ARBA00022970"/>
    </source>
</evidence>
<dbReference type="GO" id="GO:0005774">
    <property type="term" value="C:vacuolar membrane"/>
    <property type="evidence" value="ECO:0007669"/>
    <property type="project" value="UniProtKB-SubCell"/>
</dbReference>
<keyword evidence="9 12" id="KW-0472">Membrane</keyword>
<evidence type="ECO:0000256" key="10">
    <source>
        <dbReference type="ARBA" id="ARBA00023180"/>
    </source>
</evidence>
<accession>A0A5N5X3X6</accession>
<proteinExistence type="inferred from homology"/>
<dbReference type="PANTHER" id="PTHR23519">
    <property type="entry name" value="AUTOPHAGY-RELATED PROTEIN 22"/>
    <property type="match status" value="1"/>
</dbReference>
<dbReference type="PROSITE" id="PS50850">
    <property type="entry name" value="MFS"/>
    <property type="match status" value="1"/>
</dbReference>
<evidence type="ECO:0000256" key="3">
    <source>
        <dbReference type="ARBA" id="ARBA00022448"/>
    </source>
</evidence>
<evidence type="ECO:0000256" key="9">
    <source>
        <dbReference type="ARBA" id="ARBA00023136"/>
    </source>
</evidence>
<feature type="transmembrane region" description="Helical" evidence="12">
    <location>
        <begin position="306"/>
        <end position="325"/>
    </location>
</feature>
<feature type="region of interest" description="Disordered" evidence="13">
    <location>
        <begin position="212"/>
        <end position="262"/>
    </location>
</feature>
<feature type="domain" description="Major facilitator superfamily (MFS) profile" evidence="14">
    <location>
        <begin position="376"/>
        <end position="605"/>
    </location>
</feature>
<dbReference type="OrthoDB" id="192733at2759"/>
<dbReference type="InterPro" id="IPR050495">
    <property type="entry name" value="ATG22/LtaA_families"/>
</dbReference>
<sequence length="605" mass="65346">MTVAPHPPDSPAEDLQQRPPRYPGEDTTPTSKREIWGWYAYGIAAEVFAVCGVGSFLPLTLEQLARERGAFKSSHLPCVGPNSPSASAGNGTAPAMLRRDGSENDQCVVGLMGLEINTASFAMYTFSLAVLVQALTLISFSALADYENNRKSLLLAFGFIGSVTSMLFVFIAPPLFILGSILVIIGVTCLGSSFVVLNSFLPVLVTNDPSIENASKGSEEMQPMSSDGEYTHPRDSFSEANAESHPSAGTGSTKTSGPSPELQLSTRISSKGVGLGYCAAVFVQILSILLLFTLSKTSISKVSGTLPLRFVLLLVGIWWFSFTMVTRRWLRGRPGPPLHTSTAGGHGKRWRVWLRLVGFAWKSLWKTVKIALQLREVLVFLAAWFLLSDAMATVSGTAILFARTELKMSTTLVGLLSITATLSGMSGAFLWPVVSRRFGLKSNHTIMLCIALFELIPLYGMLAYIPLFKKWGVIGLQQPWEIFPLAIVHGVVSGGLASYCRSFFGLLIPPGSEAAFYALYAATDKGSSVIGPAIVGMLIDATGQVRSGFFVIAILIVMPIPLVWMVNAEKGRKEAVAMAQRLEKGHEMEMSERTEEAEGLLSRGV</sequence>
<keyword evidence="16" id="KW-1185">Reference proteome</keyword>
<keyword evidence="4 12" id="KW-0926">Vacuole</keyword>
<dbReference type="GO" id="GO:0006914">
    <property type="term" value="P:autophagy"/>
    <property type="evidence" value="ECO:0007669"/>
    <property type="project" value="UniProtKB-KW"/>
</dbReference>
<dbReference type="Gene3D" id="1.20.1250.20">
    <property type="entry name" value="MFS general substrate transporter like domains"/>
    <property type="match status" value="1"/>
</dbReference>
<dbReference type="GO" id="GO:0032974">
    <property type="term" value="P:amino acid transmembrane export from vacuole"/>
    <property type="evidence" value="ECO:0007669"/>
    <property type="project" value="InterPro"/>
</dbReference>
<dbReference type="InterPro" id="IPR020846">
    <property type="entry name" value="MFS_dom"/>
</dbReference>
<feature type="transmembrane region" description="Helical" evidence="12">
    <location>
        <begin position="377"/>
        <end position="401"/>
    </location>
</feature>
<feature type="compositionally biased region" description="Polar residues" evidence="13">
    <location>
        <begin position="247"/>
        <end position="262"/>
    </location>
</feature>
<feature type="compositionally biased region" description="Pro residues" evidence="13">
    <location>
        <begin position="1"/>
        <end position="10"/>
    </location>
</feature>
<dbReference type="GO" id="GO:0022857">
    <property type="term" value="F:transmembrane transporter activity"/>
    <property type="evidence" value="ECO:0007669"/>
    <property type="project" value="InterPro"/>
</dbReference>
<evidence type="ECO:0000313" key="16">
    <source>
        <dbReference type="Proteomes" id="UP000326565"/>
    </source>
</evidence>
<keyword evidence="10" id="KW-0325">Glycoprotein</keyword>
<dbReference type="Proteomes" id="UP000326565">
    <property type="component" value="Unassembled WGS sequence"/>
</dbReference>
<evidence type="ECO:0000256" key="13">
    <source>
        <dbReference type="SAM" id="MobiDB-lite"/>
    </source>
</evidence>
<keyword evidence="3 12" id="KW-0813">Transport</keyword>
<evidence type="ECO:0000256" key="7">
    <source>
        <dbReference type="ARBA" id="ARBA00022989"/>
    </source>
</evidence>
<evidence type="ECO:0000256" key="8">
    <source>
        <dbReference type="ARBA" id="ARBA00023006"/>
    </source>
</evidence>
<feature type="transmembrane region" description="Helical" evidence="12">
    <location>
        <begin position="121"/>
        <end position="140"/>
    </location>
</feature>
<dbReference type="CDD" id="cd17483">
    <property type="entry name" value="MFS_Atg22_like"/>
    <property type="match status" value="1"/>
</dbReference>
<name>A0A5N5X3X6_9EURO</name>
<evidence type="ECO:0000256" key="4">
    <source>
        <dbReference type="ARBA" id="ARBA00022554"/>
    </source>
</evidence>
<feature type="transmembrane region" description="Helical" evidence="12">
    <location>
        <begin position="413"/>
        <end position="434"/>
    </location>
</feature>
<evidence type="ECO:0000313" key="15">
    <source>
        <dbReference type="EMBL" id="KAB8074757.1"/>
    </source>
</evidence>
<evidence type="ECO:0000259" key="14">
    <source>
        <dbReference type="PROSITE" id="PS50850"/>
    </source>
</evidence>
<dbReference type="AlphaFoldDB" id="A0A5N5X3X6"/>
<gene>
    <name evidence="15" type="ORF">BDV29DRAFT_116753</name>
</gene>
<dbReference type="PANTHER" id="PTHR23519:SF3">
    <property type="entry name" value="AUTOPHAGY-RELATED PROTEIN 22-2"/>
    <property type="match status" value="1"/>
</dbReference>
<comment type="subcellular location">
    <subcellularLocation>
        <location evidence="1 12">Vacuole membrane</location>
        <topology evidence="1 12">Multi-pass membrane protein</topology>
    </subcellularLocation>
</comment>
<feature type="transmembrane region" description="Helical" evidence="12">
    <location>
        <begin position="516"/>
        <end position="539"/>
    </location>
</feature>
<feature type="transmembrane region" description="Helical" evidence="12">
    <location>
        <begin position="446"/>
        <end position="467"/>
    </location>
</feature>
<feature type="transmembrane region" description="Helical" evidence="12">
    <location>
        <begin position="545"/>
        <end position="566"/>
    </location>
</feature>
<organism evidence="15 16">
    <name type="scientific">Aspergillus leporis</name>
    <dbReference type="NCBI Taxonomy" id="41062"/>
    <lineage>
        <taxon>Eukaryota</taxon>
        <taxon>Fungi</taxon>
        <taxon>Dikarya</taxon>
        <taxon>Ascomycota</taxon>
        <taxon>Pezizomycotina</taxon>
        <taxon>Eurotiomycetes</taxon>
        <taxon>Eurotiomycetidae</taxon>
        <taxon>Eurotiales</taxon>
        <taxon>Aspergillaceae</taxon>
        <taxon>Aspergillus</taxon>
        <taxon>Aspergillus subgen. Circumdati</taxon>
    </lineage>
</organism>
<comment type="function">
    <text evidence="11 12">Vacuolar effluxer which mediate the efflux of amino acids resulting from autophagic degradation. The release of autophagic amino acids allows the maintenance of protein synthesis and viability during nitrogen starvation.</text>
</comment>
<keyword evidence="8 12" id="KW-0072">Autophagy</keyword>
<feature type="transmembrane region" description="Helical" evidence="12">
    <location>
        <begin position="152"/>
        <end position="171"/>
    </location>
</feature>